<feature type="compositionally biased region" description="Polar residues" evidence="1">
    <location>
        <begin position="714"/>
        <end position="725"/>
    </location>
</feature>
<dbReference type="Proteomes" id="UP000745764">
    <property type="component" value="Unassembled WGS sequence"/>
</dbReference>
<dbReference type="AlphaFoldDB" id="A0A9N8K8G1"/>
<name>A0A9N8K8G1_9PEZI</name>
<sequence length="842" mass="96306">MFAAYHMTQAPSAQVDQTISLANLEKDPRIRPPCECGNCEQQFTRMERQLRTSFWYESVVTPNAASALLAEFVDRINTDRAYLSDLCDKFGNTISSRWRKKSHHKREALLLQADPTIEKEPWFRLRTGGNKAPIEEVRRHKRQSWLLPYMSTTIMKTNLLILLGLLHHRVHLSPEEWAPFDSVSLKHGWTTGVFDLQYCGNVCMIVYGNGQIDHGHTGGHCVVMHGVDYGKLVPWDKKAAERWDIVGYPRARLIIEAQALMFSRLRSIVDLILEGVNRDIMGASDKWQEMVRTGFKQTKTIELWSDYINQPFSSPPKLDIDYYCSVANARMQAAQDHLWLLQTDPSYVRRFIKVMAVGEVYRLDYKHRLVTADICHAVFDCQRWMQLNEAWNSVRSHNRRFHDSIHPGQPLPRLFELSLTIMECALLDTMDKGASHLSVYITQRPGFRQYYKFHKASEGSVIVESTMACSEAEQYYNDPLDFTLMQLQGDPDAELRFDHAELFAKLEAHLTDASKEERARLDETLYAKLSDFAAQHEMLSAVRSHRPAYFRRGPEDLEKMLQENPTSFTRGLIPQSSSDPEALEFSPRYMQLFDQSAPAVGRKNQAWLDCRTVEREALANFWEQARKSLRLVLGLTRMKQEEIDDAMSLVSASTSREYAEMVEAERLEVLDAIAADALSKKTTSTATPQEAFRDTGPDVSTLVLEEKAPKPKTRPSQSVDVSTSRPASLEIDINEDMESHSPIQISATSRALEIIRKIFPSSAEETLAKDTDWDVFVHAMNDLSFSARNVGGSAVAFENPSRKKIIFHRPHPSPKIDSVMLQSMGKRMRKHFDWSRETFVGV</sequence>
<dbReference type="EMBL" id="CAINUL010000001">
    <property type="protein sequence ID" value="CAD0106976.1"/>
    <property type="molecule type" value="Genomic_DNA"/>
</dbReference>
<organism evidence="2 3">
    <name type="scientific">Aureobasidium uvarum</name>
    <dbReference type="NCBI Taxonomy" id="2773716"/>
    <lineage>
        <taxon>Eukaryota</taxon>
        <taxon>Fungi</taxon>
        <taxon>Dikarya</taxon>
        <taxon>Ascomycota</taxon>
        <taxon>Pezizomycotina</taxon>
        <taxon>Dothideomycetes</taxon>
        <taxon>Dothideomycetidae</taxon>
        <taxon>Dothideales</taxon>
        <taxon>Saccotheciaceae</taxon>
        <taxon>Aureobasidium</taxon>
    </lineage>
</organism>
<comment type="caution">
    <text evidence="2">The sequence shown here is derived from an EMBL/GenBank/DDBJ whole genome shotgun (WGS) entry which is preliminary data.</text>
</comment>
<evidence type="ECO:0000256" key="1">
    <source>
        <dbReference type="SAM" id="MobiDB-lite"/>
    </source>
</evidence>
<dbReference type="PANTHER" id="PTHR40788:SF1">
    <property type="entry name" value="IPA PROTEIN"/>
    <property type="match status" value="1"/>
</dbReference>
<dbReference type="OrthoDB" id="2922289at2759"/>
<dbReference type="PANTHER" id="PTHR40788">
    <property type="entry name" value="CLR5 DOMAIN-CONTAINING PROTEIN-RELATED"/>
    <property type="match status" value="1"/>
</dbReference>
<evidence type="ECO:0000313" key="2">
    <source>
        <dbReference type="EMBL" id="CAD0106976.1"/>
    </source>
</evidence>
<proteinExistence type="predicted"/>
<evidence type="ECO:0000313" key="3">
    <source>
        <dbReference type="Proteomes" id="UP000745764"/>
    </source>
</evidence>
<reference evidence="2" key="1">
    <citation type="submission" date="2020-06" db="EMBL/GenBank/DDBJ databases">
        <authorList>
            <person name="Onetto C."/>
        </authorList>
    </citation>
    <scope>NUCLEOTIDE SEQUENCE</scope>
</reference>
<feature type="region of interest" description="Disordered" evidence="1">
    <location>
        <begin position="705"/>
        <end position="725"/>
    </location>
</feature>
<accession>A0A9N8K8G1</accession>
<keyword evidence="3" id="KW-1185">Reference proteome</keyword>
<protein>
    <submittedName>
        <fullName evidence="2">Uncharacterized protein</fullName>
    </submittedName>
</protein>
<gene>
    <name evidence="2" type="ORF">AWRI4620_LOCUS1231</name>
</gene>